<evidence type="ECO:0008006" key="9">
    <source>
        <dbReference type="Google" id="ProtNLM"/>
    </source>
</evidence>
<sequence>MTLGFLIWSLIVSLGTTDTETSVDLQPDMPNVCVDRELSMLGLRQPCVQAFTRMVRVWKQGCSGKSWCAGYERRTGYYTAYRQVYSMDLHSVYRCCPGWMRRGQEKGCPHRVCLPDTCFNGGRCAESGDQVCQCSEGFQGSRCQYVAVVALFEFVC</sequence>
<keyword evidence="8" id="KW-1185">Reference proteome</keyword>
<feature type="disulfide bond" evidence="3">
    <location>
        <begin position="134"/>
        <end position="143"/>
    </location>
</feature>
<dbReference type="EMBL" id="JADWDJ010000015">
    <property type="protein sequence ID" value="KAG5269219.1"/>
    <property type="molecule type" value="Genomic_DNA"/>
</dbReference>
<dbReference type="PROSITE" id="PS51041">
    <property type="entry name" value="EMI"/>
    <property type="match status" value="1"/>
</dbReference>
<dbReference type="InterPro" id="IPR000742">
    <property type="entry name" value="EGF"/>
</dbReference>
<organism evidence="7 8">
    <name type="scientific">Alosa alosa</name>
    <name type="common">allis shad</name>
    <dbReference type="NCBI Taxonomy" id="278164"/>
    <lineage>
        <taxon>Eukaryota</taxon>
        <taxon>Metazoa</taxon>
        <taxon>Chordata</taxon>
        <taxon>Craniata</taxon>
        <taxon>Vertebrata</taxon>
        <taxon>Euteleostomi</taxon>
        <taxon>Actinopterygii</taxon>
        <taxon>Neopterygii</taxon>
        <taxon>Teleostei</taxon>
        <taxon>Clupei</taxon>
        <taxon>Clupeiformes</taxon>
        <taxon>Clupeoidei</taxon>
        <taxon>Clupeidae</taxon>
        <taxon>Alosa</taxon>
    </lineage>
</organism>
<dbReference type="PROSITE" id="PS01186">
    <property type="entry name" value="EGF_2"/>
    <property type="match status" value="1"/>
</dbReference>
<evidence type="ECO:0000259" key="6">
    <source>
        <dbReference type="PROSITE" id="PS51041"/>
    </source>
</evidence>
<evidence type="ECO:0000259" key="5">
    <source>
        <dbReference type="PROSITE" id="PS50026"/>
    </source>
</evidence>
<feature type="domain" description="EMI" evidence="6">
    <location>
        <begin position="29"/>
        <end position="110"/>
    </location>
</feature>
<dbReference type="InterPro" id="IPR011489">
    <property type="entry name" value="EMI_domain"/>
</dbReference>
<evidence type="ECO:0000256" key="1">
    <source>
        <dbReference type="ARBA" id="ARBA00022729"/>
    </source>
</evidence>
<keyword evidence="2 3" id="KW-1015">Disulfide bond</keyword>
<feature type="signal peptide" evidence="4">
    <location>
        <begin position="1"/>
        <end position="17"/>
    </location>
</feature>
<evidence type="ECO:0000256" key="2">
    <source>
        <dbReference type="ARBA" id="ARBA00023157"/>
    </source>
</evidence>
<dbReference type="FunFam" id="2.10.25.10:FF:001129">
    <property type="entry name" value="Predicted protein"/>
    <property type="match status" value="1"/>
</dbReference>
<dbReference type="PROSITE" id="PS50026">
    <property type="entry name" value="EGF_3"/>
    <property type="match status" value="1"/>
</dbReference>
<evidence type="ECO:0000256" key="3">
    <source>
        <dbReference type="PROSITE-ProRule" id="PRU00076"/>
    </source>
</evidence>
<proteinExistence type="predicted"/>
<protein>
    <recommendedName>
        <fullName evidence="9">EGF-like domain-containing protein</fullName>
    </recommendedName>
</protein>
<keyword evidence="1 4" id="KW-0732">Signal</keyword>
<evidence type="ECO:0000313" key="7">
    <source>
        <dbReference type="EMBL" id="KAG5269219.1"/>
    </source>
</evidence>
<gene>
    <name evidence="7" type="ORF">AALO_G00199600</name>
</gene>
<reference evidence="7" key="1">
    <citation type="submission" date="2020-10" db="EMBL/GenBank/DDBJ databases">
        <title>Chromosome-scale genome assembly of the Allis shad, Alosa alosa.</title>
        <authorList>
            <person name="Margot Z."/>
            <person name="Christophe K."/>
            <person name="Cabau C."/>
            <person name="Louis A."/>
            <person name="Berthelot C."/>
            <person name="Parey E."/>
            <person name="Roest Crollius H."/>
            <person name="Montfort J."/>
            <person name="Robinson-Rechavi M."/>
            <person name="Bucao C."/>
            <person name="Bouchez O."/>
            <person name="Gislard M."/>
            <person name="Lluch J."/>
            <person name="Milhes M."/>
            <person name="Lampietro C."/>
            <person name="Lopez Roques C."/>
            <person name="Donnadieu C."/>
            <person name="Braasch I."/>
            <person name="Desvignes T."/>
            <person name="Postlethwait J."/>
            <person name="Bobe J."/>
            <person name="Guiguen Y."/>
        </authorList>
    </citation>
    <scope>NUCLEOTIDE SEQUENCE</scope>
    <source>
        <strain evidence="7">M-15738</strain>
        <tissue evidence="7">Blood</tissue>
    </source>
</reference>
<dbReference type="Pfam" id="PF07546">
    <property type="entry name" value="EMI"/>
    <property type="match status" value="1"/>
</dbReference>
<evidence type="ECO:0000313" key="8">
    <source>
        <dbReference type="Proteomes" id="UP000823561"/>
    </source>
</evidence>
<keyword evidence="3" id="KW-0245">EGF-like domain</keyword>
<accession>A0AAV6G278</accession>
<comment type="caution">
    <text evidence="7">The sequence shown here is derived from an EMBL/GenBank/DDBJ whole genome shotgun (WGS) entry which is preliminary data.</text>
</comment>
<feature type="chain" id="PRO_5043675157" description="EGF-like domain-containing protein" evidence="4">
    <location>
        <begin position="18"/>
        <end position="156"/>
    </location>
</feature>
<dbReference type="Proteomes" id="UP000823561">
    <property type="component" value="Chromosome 15"/>
</dbReference>
<dbReference type="PROSITE" id="PS00022">
    <property type="entry name" value="EGF_1"/>
    <property type="match status" value="1"/>
</dbReference>
<comment type="caution">
    <text evidence="3">Lacks conserved residue(s) required for the propagation of feature annotation.</text>
</comment>
<dbReference type="SUPFAM" id="SSF57196">
    <property type="entry name" value="EGF/Laminin"/>
    <property type="match status" value="1"/>
</dbReference>
<dbReference type="Gene3D" id="2.10.25.10">
    <property type="entry name" value="Laminin"/>
    <property type="match status" value="1"/>
</dbReference>
<dbReference type="AlphaFoldDB" id="A0AAV6G278"/>
<name>A0AAV6G278_9TELE</name>
<evidence type="ECO:0000256" key="4">
    <source>
        <dbReference type="SAM" id="SignalP"/>
    </source>
</evidence>
<dbReference type="Pfam" id="PF00008">
    <property type="entry name" value="EGF"/>
    <property type="match status" value="1"/>
</dbReference>
<feature type="domain" description="EGF-like" evidence="5">
    <location>
        <begin position="109"/>
        <end position="144"/>
    </location>
</feature>